<dbReference type="PANTHER" id="PTHR11690">
    <property type="entry name" value="AMILORIDE-SENSITIVE SODIUM CHANNEL-RELATED"/>
    <property type="match status" value="1"/>
</dbReference>
<evidence type="ECO:0000256" key="3">
    <source>
        <dbReference type="ARBA" id="ARBA00022461"/>
    </source>
</evidence>
<evidence type="ECO:0000256" key="9">
    <source>
        <dbReference type="ARBA" id="ARBA00023201"/>
    </source>
</evidence>
<dbReference type="Pfam" id="PF00858">
    <property type="entry name" value="ASC"/>
    <property type="match status" value="1"/>
</dbReference>
<evidence type="ECO:0000256" key="2">
    <source>
        <dbReference type="ARBA" id="ARBA00022448"/>
    </source>
</evidence>
<keyword evidence="7 11" id="KW-0406">Ion transport</keyword>
<sequence>WPVEHSVEVRAVPNLKFPSVTICNINPLKACTLKGGEFEAIEDILELDDKDMLFDDYKNDRMREWLEDSVDTDNGTKNDYDDDEFWSNYMQQRSFNKWNALENDTETAEQFYADMDDSHTAKLAYATMAATLRTDEFKKYGHQIEDLLISCVYQGMACSPKNFTYLRNNLYGNCYTFNAFDNGHDSLSTNYAGPLMGLTLDLNIEQDEYIAALAPDAGVKVVIHERGTYPIPEDEGLSLSPHRKTSISMEKASITRLPPPHADCGTAGVGVENYYTRDFGTAYGKETCFKSCLQTQFNDLCGCSSPFFYVPPEFSPHLLSKISKSTSSFMDDERRSNSG</sequence>
<evidence type="ECO:0000313" key="12">
    <source>
        <dbReference type="EMBL" id="WAR16926.1"/>
    </source>
</evidence>
<proteinExistence type="inferred from homology"/>
<keyword evidence="4 11" id="KW-0812">Transmembrane</keyword>
<dbReference type="Gene3D" id="2.60.470.10">
    <property type="entry name" value="Acid-sensing ion channels like domains"/>
    <property type="match status" value="1"/>
</dbReference>
<dbReference type="EMBL" id="CP111021">
    <property type="protein sequence ID" value="WAR16926.1"/>
    <property type="molecule type" value="Genomic_DNA"/>
</dbReference>
<keyword evidence="2 11" id="KW-0813">Transport</keyword>
<name>A0ABY7F7Z9_MYAAR</name>
<comment type="similarity">
    <text evidence="11">Belongs to the amiloride-sensitive sodium channel (TC 1.A.6) family.</text>
</comment>
<evidence type="ECO:0000256" key="8">
    <source>
        <dbReference type="ARBA" id="ARBA00023136"/>
    </source>
</evidence>
<feature type="non-terminal residue" evidence="12">
    <location>
        <position position="339"/>
    </location>
</feature>
<evidence type="ECO:0000313" key="13">
    <source>
        <dbReference type="Proteomes" id="UP001164746"/>
    </source>
</evidence>
<dbReference type="InterPro" id="IPR001873">
    <property type="entry name" value="ENaC"/>
</dbReference>
<evidence type="ECO:0000256" key="1">
    <source>
        <dbReference type="ARBA" id="ARBA00004141"/>
    </source>
</evidence>
<dbReference type="Proteomes" id="UP001164746">
    <property type="component" value="Chromosome 10"/>
</dbReference>
<dbReference type="PRINTS" id="PR01078">
    <property type="entry name" value="AMINACHANNEL"/>
</dbReference>
<dbReference type="PANTHER" id="PTHR11690:SF248">
    <property type="entry name" value="PICKPOCKET 17, ISOFORM A"/>
    <property type="match status" value="1"/>
</dbReference>
<protein>
    <submittedName>
        <fullName evidence="12">SCNNG-like protein</fullName>
    </submittedName>
</protein>
<evidence type="ECO:0000256" key="5">
    <source>
        <dbReference type="ARBA" id="ARBA00022989"/>
    </source>
</evidence>
<accession>A0ABY7F7Z9</accession>
<keyword evidence="5" id="KW-1133">Transmembrane helix</keyword>
<comment type="subcellular location">
    <subcellularLocation>
        <location evidence="1">Membrane</location>
        <topology evidence="1">Multi-pass membrane protein</topology>
    </subcellularLocation>
</comment>
<reference evidence="12" key="1">
    <citation type="submission" date="2022-11" db="EMBL/GenBank/DDBJ databases">
        <title>Centuries of genome instability and evolution in soft-shell clam transmissible cancer (bioRxiv).</title>
        <authorList>
            <person name="Hart S.F.M."/>
            <person name="Yonemitsu M.A."/>
            <person name="Giersch R.M."/>
            <person name="Beal B.F."/>
            <person name="Arriagada G."/>
            <person name="Davis B.W."/>
            <person name="Ostrander E.A."/>
            <person name="Goff S.P."/>
            <person name="Metzger M.J."/>
        </authorList>
    </citation>
    <scope>NUCLEOTIDE SEQUENCE</scope>
    <source>
        <strain evidence="12">MELC-2E11</strain>
        <tissue evidence="12">Siphon/mantle</tissue>
    </source>
</reference>
<keyword evidence="13" id="KW-1185">Reference proteome</keyword>
<gene>
    <name evidence="12" type="ORF">MAR_031520</name>
</gene>
<keyword evidence="10 11" id="KW-0407">Ion channel</keyword>
<keyword evidence="9 11" id="KW-0739">Sodium transport</keyword>
<keyword evidence="3 11" id="KW-0894">Sodium channel</keyword>
<keyword evidence="8" id="KW-0472">Membrane</keyword>
<keyword evidence="6" id="KW-0915">Sodium</keyword>
<evidence type="ECO:0000256" key="10">
    <source>
        <dbReference type="ARBA" id="ARBA00023303"/>
    </source>
</evidence>
<organism evidence="12 13">
    <name type="scientific">Mya arenaria</name>
    <name type="common">Soft-shell clam</name>
    <dbReference type="NCBI Taxonomy" id="6604"/>
    <lineage>
        <taxon>Eukaryota</taxon>
        <taxon>Metazoa</taxon>
        <taxon>Spiralia</taxon>
        <taxon>Lophotrochozoa</taxon>
        <taxon>Mollusca</taxon>
        <taxon>Bivalvia</taxon>
        <taxon>Autobranchia</taxon>
        <taxon>Heteroconchia</taxon>
        <taxon>Euheterodonta</taxon>
        <taxon>Imparidentia</taxon>
        <taxon>Neoheterodontei</taxon>
        <taxon>Myida</taxon>
        <taxon>Myoidea</taxon>
        <taxon>Myidae</taxon>
        <taxon>Mya</taxon>
    </lineage>
</organism>
<evidence type="ECO:0000256" key="4">
    <source>
        <dbReference type="ARBA" id="ARBA00022692"/>
    </source>
</evidence>
<evidence type="ECO:0000256" key="6">
    <source>
        <dbReference type="ARBA" id="ARBA00023053"/>
    </source>
</evidence>
<evidence type="ECO:0000256" key="7">
    <source>
        <dbReference type="ARBA" id="ARBA00023065"/>
    </source>
</evidence>
<evidence type="ECO:0000256" key="11">
    <source>
        <dbReference type="RuleBase" id="RU000679"/>
    </source>
</evidence>